<feature type="chain" id="PRO_5046789075" description="N-acetylmuramoyl-L-alanine amidase" evidence="6">
    <location>
        <begin position="22"/>
        <end position="291"/>
    </location>
</feature>
<gene>
    <name evidence="8" type="ORF">ABE957_03385</name>
</gene>
<comment type="caution">
    <text evidence="8">The sequence shown here is derived from an EMBL/GenBank/DDBJ whole genome shotgun (WGS) entry which is preliminary data.</text>
</comment>
<dbReference type="EC" id="3.5.1.28" evidence="3"/>
<dbReference type="Gene3D" id="3.40.80.10">
    <property type="entry name" value="Peptidoglycan recognition protein-like"/>
    <property type="match status" value="1"/>
</dbReference>
<evidence type="ECO:0000256" key="3">
    <source>
        <dbReference type="ARBA" id="ARBA00011901"/>
    </source>
</evidence>
<dbReference type="InterPro" id="IPR036366">
    <property type="entry name" value="PGBDSf"/>
</dbReference>
<organism evidence="8 9">
    <name type="scientific">Halomonas pelophila</name>
    <dbReference type="NCBI Taxonomy" id="3151122"/>
    <lineage>
        <taxon>Bacteria</taxon>
        <taxon>Pseudomonadati</taxon>
        <taxon>Pseudomonadota</taxon>
        <taxon>Gammaproteobacteria</taxon>
        <taxon>Oceanospirillales</taxon>
        <taxon>Halomonadaceae</taxon>
        <taxon>Halomonas</taxon>
    </lineage>
</organism>
<proteinExistence type="inferred from homology"/>
<evidence type="ECO:0000256" key="5">
    <source>
        <dbReference type="ARBA" id="ARBA00023316"/>
    </source>
</evidence>
<dbReference type="InterPro" id="IPR002502">
    <property type="entry name" value="Amidase_domain"/>
</dbReference>
<dbReference type="PANTHER" id="PTHR30417:SF1">
    <property type="entry name" value="N-ACETYLMURAMOYL-L-ALANINE AMIDASE AMID"/>
    <property type="match status" value="1"/>
</dbReference>
<dbReference type="GO" id="GO:0008745">
    <property type="term" value="F:N-acetylmuramoyl-L-alanine amidase activity"/>
    <property type="evidence" value="ECO:0007669"/>
    <property type="project" value="UniProtKB-EC"/>
</dbReference>
<dbReference type="Proteomes" id="UP001472978">
    <property type="component" value="Unassembled WGS sequence"/>
</dbReference>
<dbReference type="CDD" id="cd06583">
    <property type="entry name" value="PGRP"/>
    <property type="match status" value="1"/>
</dbReference>
<keyword evidence="6" id="KW-0732">Signal</keyword>
<reference evidence="8 9" key="1">
    <citation type="submission" date="2024-05" db="EMBL/GenBank/DDBJ databases">
        <title>Halomonas sp. CS7 16S ribosomal RNA gene Genome sequencing and assembly.</title>
        <authorList>
            <person name="Yook S."/>
        </authorList>
    </citation>
    <scope>NUCLEOTIDE SEQUENCE [LARGE SCALE GENOMIC DNA]</scope>
    <source>
        <strain evidence="8 9">CS7</strain>
    </source>
</reference>
<sequence>MRHRVMLLPLLLLTLLLGACAGPEPLERRAGYTVDHTQVAPSHNSRVRHLVLHYTDGDEAEALATLTGPRVSSHYVLPRGPAPRVYQLVEECRRAWHAGASRWKGQADLNTTSIGIEIVNAGPDRTTAELERRLAANQANAIAWAPYPDAQIDTLIALAQDIIARHGIEATNVVAHADIAPTRKIDPGPALPWQRLHEAGIGPWPEPDAVARWRARFENEAPSLARLQAALAAWGYGLEATGRTDEHTRAVLRAFQMRFRPADYRGWPDAETAAILWALLERYRPEGLPGR</sequence>
<dbReference type="SUPFAM" id="SSF47090">
    <property type="entry name" value="PGBD-like"/>
    <property type="match status" value="1"/>
</dbReference>
<evidence type="ECO:0000313" key="9">
    <source>
        <dbReference type="Proteomes" id="UP001472978"/>
    </source>
</evidence>
<evidence type="ECO:0000256" key="6">
    <source>
        <dbReference type="SAM" id="SignalP"/>
    </source>
</evidence>
<keyword evidence="5" id="KW-0961">Cell wall biogenesis/degradation</keyword>
<name>A0ABV1N1X3_9GAMM</name>
<feature type="signal peptide" evidence="6">
    <location>
        <begin position="1"/>
        <end position="21"/>
    </location>
</feature>
<comment type="catalytic activity">
    <reaction evidence="1">
        <text>Hydrolyzes the link between N-acetylmuramoyl residues and L-amino acid residues in certain cell-wall glycopeptides.</text>
        <dbReference type="EC" id="3.5.1.28"/>
    </reaction>
</comment>
<dbReference type="InterPro" id="IPR051206">
    <property type="entry name" value="NAMLAA_amidase_2"/>
</dbReference>
<dbReference type="EMBL" id="JBEGCI010000002">
    <property type="protein sequence ID" value="MEQ6887720.1"/>
    <property type="molecule type" value="Genomic_DNA"/>
</dbReference>
<dbReference type="PANTHER" id="PTHR30417">
    <property type="entry name" value="N-ACETYLMURAMOYL-L-ALANINE AMIDASE AMID"/>
    <property type="match status" value="1"/>
</dbReference>
<dbReference type="PROSITE" id="PS51257">
    <property type="entry name" value="PROKAR_LIPOPROTEIN"/>
    <property type="match status" value="1"/>
</dbReference>
<evidence type="ECO:0000256" key="1">
    <source>
        <dbReference type="ARBA" id="ARBA00001561"/>
    </source>
</evidence>
<dbReference type="Pfam" id="PF01510">
    <property type="entry name" value="Amidase_2"/>
    <property type="match status" value="1"/>
</dbReference>
<dbReference type="SMART" id="SM00644">
    <property type="entry name" value="Ami_2"/>
    <property type="match status" value="1"/>
</dbReference>
<evidence type="ECO:0000313" key="8">
    <source>
        <dbReference type="EMBL" id="MEQ6887720.1"/>
    </source>
</evidence>
<dbReference type="RefSeq" id="WP_349757263.1">
    <property type="nucleotide sequence ID" value="NZ_JBEGCI010000002.1"/>
</dbReference>
<dbReference type="InterPro" id="IPR036505">
    <property type="entry name" value="Amidase/PGRP_sf"/>
</dbReference>
<keyword evidence="4 8" id="KW-0378">Hydrolase</keyword>
<evidence type="ECO:0000256" key="2">
    <source>
        <dbReference type="ARBA" id="ARBA00007553"/>
    </source>
</evidence>
<dbReference type="Pfam" id="PF01471">
    <property type="entry name" value="PG_binding_1"/>
    <property type="match status" value="1"/>
</dbReference>
<accession>A0ABV1N1X3</accession>
<evidence type="ECO:0000256" key="4">
    <source>
        <dbReference type="ARBA" id="ARBA00022801"/>
    </source>
</evidence>
<dbReference type="Gene3D" id="1.10.101.10">
    <property type="entry name" value="PGBD-like superfamily/PGBD"/>
    <property type="match status" value="1"/>
</dbReference>
<feature type="domain" description="N-acetylmuramoyl-L-alanine amidase" evidence="7">
    <location>
        <begin position="36"/>
        <end position="188"/>
    </location>
</feature>
<evidence type="ECO:0000259" key="7">
    <source>
        <dbReference type="SMART" id="SM00644"/>
    </source>
</evidence>
<protein>
    <recommendedName>
        <fullName evidence="3">N-acetylmuramoyl-L-alanine amidase</fullName>
        <ecNumber evidence="3">3.5.1.28</ecNumber>
    </recommendedName>
</protein>
<dbReference type="SUPFAM" id="SSF55846">
    <property type="entry name" value="N-acetylmuramoyl-L-alanine amidase-like"/>
    <property type="match status" value="1"/>
</dbReference>
<dbReference type="InterPro" id="IPR036365">
    <property type="entry name" value="PGBD-like_sf"/>
</dbReference>
<dbReference type="InterPro" id="IPR002477">
    <property type="entry name" value="Peptidoglycan-bd-like"/>
</dbReference>
<keyword evidence="9" id="KW-1185">Reference proteome</keyword>
<comment type="similarity">
    <text evidence="2">Belongs to the N-acetylmuramoyl-L-alanine amidase 2 family.</text>
</comment>